<reference evidence="3" key="2">
    <citation type="submission" date="2015-01" db="EMBL/GenBank/DDBJ databases">
        <title>Evolutionary Origins and Diversification of the Mycorrhizal Mutualists.</title>
        <authorList>
            <consortium name="DOE Joint Genome Institute"/>
            <consortium name="Mycorrhizal Genomics Consortium"/>
            <person name="Kohler A."/>
            <person name="Kuo A."/>
            <person name="Nagy L.G."/>
            <person name="Floudas D."/>
            <person name="Copeland A."/>
            <person name="Barry K.W."/>
            <person name="Cichocki N."/>
            <person name="Veneault-Fourrey C."/>
            <person name="LaButti K."/>
            <person name="Lindquist E.A."/>
            <person name="Lipzen A."/>
            <person name="Lundell T."/>
            <person name="Morin E."/>
            <person name="Murat C."/>
            <person name="Riley R."/>
            <person name="Ohm R."/>
            <person name="Sun H."/>
            <person name="Tunlid A."/>
            <person name="Henrissat B."/>
            <person name="Grigoriev I.V."/>
            <person name="Hibbett D.S."/>
            <person name="Martin F."/>
        </authorList>
    </citation>
    <scope>NUCLEOTIDE SEQUENCE [LARGE SCALE GENOMIC DNA]</scope>
    <source>
        <strain evidence="3">MUT 4182</strain>
    </source>
</reference>
<dbReference type="Pfam" id="PF12937">
    <property type="entry name" value="F-box-like"/>
    <property type="match status" value="1"/>
</dbReference>
<accession>A0A0C3QR88</accession>
<organism evidence="2 3">
    <name type="scientific">Tulasnella calospora MUT 4182</name>
    <dbReference type="NCBI Taxonomy" id="1051891"/>
    <lineage>
        <taxon>Eukaryota</taxon>
        <taxon>Fungi</taxon>
        <taxon>Dikarya</taxon>
        <taxon>Basidiomycota</taxon>
        <taxon>Agaricomycotina</taxon>
        <taxon>Agaricomycetes</taxon>
        <taxon>Cantharellales</taxon>
        <taxon>Tulasnellaceae</taxon>
        <taxon>Tulasnella</taxon>
    </lineage>
</organism>
<proteinExistence type="predicted"/>
<sequence length="544" mass="61355">MDEINKLIEAIQIKVTVMADADSTQTAFTRACTEVDLWKKIEGAVRAKGSQARQARNTLLPIHRLPTEVTLQLFDMILLRVKRAHYYDVLKDISKVCHRWRHIIHHTPALWGKVYGSTPHQIVDQALERSAIHPLEVWFSSYGNMNKIDLESLSMKLSPHIDRCQSISLAYFGKWDKGLVQLLHRPAPKLERLLLKDERSLTSILDVELFGGQATMLKEVEILGIPCNWGGAAFRGLDALTLSRVTFPTIDYLLGILDQSQSLSRLELSHIPFLHIDTPTATRHINLLHLNEFSLGFDDMRNTDIIFGHINAPICSHLCIFLPDGSDLGDRAMHLATKWLARRPTPLPPLRSTTFALTHREIALSAISNDGKEAFFLAYSCLSEENMARILGGVNRVAKELLNATESSFKLHDQAFHLLVHSGFIEELHQLPPVTTIEIGDPSSVGEGLEYRGYPRRFDLPSFPSLQLFRTFHQPVERVFTPLKGIFATSITAVDDRMVHVEIHLEVGPEPDSLDSSVARVKEIVGVNCTVSFLPAPRFEKWEK</sequence>
<dbReference type="EMBL" id="KN822965">
    <property type="protein sequence ID" value="KIO31191.1"/>
    <property type="molecule type" value="Genomic_DNA"/>
</dbReference>
<reference evidence="2 3" key="1">
    <citation type="submission" date="2014-04" db="EMBL/GenBank/DDBJ databases">
        <authorList>
            <consortium name="DOE Joint Genome Institute"/>
            <person name="Kuo A."/>
            <person name="Girlanda M."/>
            <person name="Perotto S."/>
            <person name="Kohler A."/>
            <person name="Nagy L.G."/>
            <person name="Floudas D."/>
            <person name="Copeland A."/>
            <person name="Barry K.W."/>
            <person name="Cichocki N."/>
            <person name="Veneault-Fourrey C."/>
            <person name="LaButti K."/>
            <person name="Lindquist E.A."/>
            <person name="Lipzen A."/>
            <person name="Lundell T."/>
            <person name="Morin E."/>
            <person name="Murat C."/>
            <person name="Sun H."/>
            <person name="Tunlid A."/>
            <person name="Henrissat B."/>
            <person name="Grigoriev I.V."/>
            <person name="Hibbett D.S."/>
            <person name="Martin F."/>
            <person name="Nordberg H.P."/>
            <person name="Cantor M.N."/>
            <person name="Hua S.X."/>
        </authorList>
    </citation>
    <scope>NUCLEOTIDE SEQUENCE [LARGE SCALE GENOMIC DNA]</scope>
    <source>
        <strain evidence="2 3">MUT 4182</strain>
    </source>
</reference>
<dbReference type="Gene3D" id="3.80.10.10">
    <property type="entry name" value="Ribonuclease Inhibitor"/>
    <property type="match status" value="1"/>
</dbReference>
<gene>
    <name evidence="2" type="ORF">M407DRAFT_19811</name>
</gene>
<protein>
    <recommendedName>
        <fullName evidence="1">F-box domain-containing protein</fullName>
    </recommendedName>
</protein>
<keyword evidence="3" id="KW-1185">Reference proteome</keyword>
<evidence type="ECO:0000313" key="3">
    <source>
        <dbReference type="Proteomes" id="UP000054248"/>
    </source>
</evidence>
<feature type="domain" description="F-box" evidence="1">
    <location>
        <begin position="62"/>
        <end position="115"/>
    </location>
</feature>
<dbReference type="HOGENOM" id="CLU_500778_0_0_1"/>
<dbReference type="Proteomes" id="UP000054248">
    <property type="component" value="Unassembled WGS sequence"/>
</dbReference>
<evidence type="ECO:0000259" key="1">
    <source>
        <dbReference type="Pfam" id="PF12937"/>
    </source>
</evidence>
<dbReference type="InterPro" id="IPR001810">
    <property type="entry name" value="F-box_dom"/>
</dbReference>
<evidence type="ECO:0000313" key="2">
    <source>
        <dbReference type="EMBL" id="KIO31191.1"/>
    </source>
</evidence>
<dbReference type="AlphaFoldDB" id="A0A0C3QR88"/>
<dbReference type="STRING" id="1051891.A0A0C3QR88"/>
<dbReference type="OrthoDB" id="3155440at2759"/>
<dbReference type="InterPro" id="IPR032675">
    <property type="entry name" value="LRR_dom_sf"/>
</dbReference>
<name>A0A0C3QR88_9AGAM</name>